<protein>
    <submittedName>
        <fullName evidence="2">Uncharacterized protein</fullName>
    </submittedName>
</protein>
<keyword evidence="1" id="KW-0812">Transmembrane</keyword>
<keyword evidence="1" id="KW-1133">Transmembrane helix</keyword>
<comment type="caution">
    <text evidence="2">The sequence shown here is derived from an EMBL/GenBank/DDBJ whole genome shotgun (WGS) entry which is preliminary data.</text>
</comment>
<dbReference type="Proteomes" id="UP000004903">
    <property type="component" value="Unassembled WGS sequence"/>
</dbReference>
<keyword evidence="1" id="KW-0472">Membrane</keyword>
<dbReference type="PATRIC" id="fig|913081.3.peg.2599"/>
<name>G5QKU6_SALRU</name>
<proteinExistence type="predicted"/>
<evidence type="ECO:0000313" key="3">
    <source>
        <dbReference type="Proteomes" id="UP000004903"/>
    </source>
</evidence>
<sequence length="40" mass="4926">MPVNRFVWPVRGFFFLPVIIRWLFLFLFLLILLLPCVFEI</sequence>
<dbReference type="EMBL" id="AFCT01001190">
    <property type="protein sequence ID" value="EHC86886.1"/>
    <property type="molecule type" value="Genomic_DNA"/>
</dbReference>
<evidence type="ECO:0000256" key="1">
    <source>
        <dbReference type="SAM" id="Phobius"/>
    </source>
</evidence>
<feature type="transmembrane region" description="Helical" evidence="1">
    <location>
        <begin position="12"/>
        <end position="38"/>
    </location>
</feature>
<dbReference type="AlphaFoldDB" id="G5QKU6"/>
<gene>
    <name evidence="2" type="ORF">LTSERUB_3319</name>
</gene>
<organism evidence="2 3">
    <name type="scientific">Salmonella enterica subsp. enterica serovar Rubislaw str. A4-653</name>
    <dbReference type="NCBI Taxonomy" id="913081"/>
    <lineage>
        <taxon>Bacteria</taxon>
        <taxon>Pseudomonadati</taxon>
        <taxon>Pseudomonadota</taxon>
        <taxon>Gammaproteobacteria</taxon>
        <taxon>Enterobacterales</taxon>
        <taxon>Enterobacteriaceae</taxon>
        <taxon>Salmonella</taxon>
    </lineage>
</organism>
<reference evidence="2 3" key="1">
    <citation type="journal article" date="2011" name="BMC Genomics">
        <title>Genome sequencing reveals diversification of virulence factor content and possible host adaptation in distinct subpopulations of Salmonella enterica.</title>
        <authorList>
            <person name="den Bakker H.C."/>
            <person name="Moreno Switt A.I."/>
            <person name="Govoni G."/>
            <person name="Cummings C.A."/>
            <person name="Ranieri M.L."/>
            <person name="Degoricija L."/>
            <person name="Hoelzer K."/>
            <person name="Rodriguez-Rivera L.D."/>
            <person name="Brown S."/>
            <person name="Bolchacova E."/>
            <person name="Furtado M.R."/>
            <person name="Wiedmann M."/>
        </authorList>
    </citation>
    <scope>NUCLEOTIDE SEQUENCE [LARGE SCALE GENOMIC DNA]</scope>
    <source>
        <strain evidence="2 3">A4-653</strain>
    </source>
</reference>
<evidence type="ECO:0000313" key="2">
    <source>
        <dbReference type="EMBL" id="EHC86886.1"/>
    </source>
</evidence>
<accession>G5QKU6</accession>